<protein>
    <submittedName>
        <fullName evidence="1">Uncharacterized protein</fullName>
    </submittedName>
</protein>
<dbReference type="AlphaFoldDB" id="A0A061E5P9"/>
<dbReference type="HOGENOM" id="CLU_1799958_0_0_1"/>
<dbReference type="EMBL" id="CM001880">
    <property type="protein sequence ID" value="EOX99962.1"/>
    <property type="molecule type" value="Genomic_DNA"/>
</dbReference>
<evidence type="ECO:0000313" key="1">
    <source>
        <dbReference type="EMBL" id="EOX99962.1"/>
    </source>
</evidence>
<reference evidence="1 2" key="1">
    <citation type="journal article" date="2013" name="Genome Biol.">
        <title>The genome sequence of the most widely cultivated cacao type and its use to identify candidate genes regulating pod color.</title>
        <authorList>
            <person name="Motamayor J.C."/>
            <person name="Mockaitis K."/>
            <person name="Schmutz J."/>
            <person name="Haiminen N."/>
            <person name="Iii D.L."/>
            <person name="Cornejo O."/>
            <person name="Findley S.D."/>
            <person name="Zheng P."/>
            <person name="Utro F."/>
            <person name="Royaert S."/>
            <person name="Saski C."/>
            <person name="Jenkins J."/>
            <person name="Podicheti R."/>
            <person name="Zhao M."/>
            <person name="Scheffler B.E."/>
            <person name="Stack J.C."/>
            <person name="Feltus F.A."/>
            <person name="Mustiga G.M."/>
            <person name="Amores F."/>
            <person name="Phillips W."/>
            <person name="Marelli J.P."/>
            <person name="May G.D."/>
            <person name="Shapiro H."/>
            <person name="Ma J."/>
            <person name="Bustamante C.D."/>
            <person name="Schnell R.J."/>
            <person name="Main D."/>
            <person name="Gilbert D."/>
            <person name="Parida L."/>
            <person name="Kuhn D.N."/>
        </authorList>
    </citation>
    <scope>NUCLEOTIDE SEQUENCE [LARGE SCALE GENOMIC DNA]</scope>
    <source>
        <strain evidence="2">cv. Matina 1-6</strain>
    </source>
</reference>
<gene>
    <name evidence="1" type="ORF">TCM_009063</name>
</gene>
<organism evidence="1 2">
    <name type="scientific">Theobroma cacao</name>
    <name type="common">Cacao</name>
    <name type="synonym">Cocoa</name>
    <dbReference type="NCBI Taxonomy" id="3641"/>
    <lineage>
        <taxon>Eukaryota</taxon>
        <taxon>Viridiplantae</taxon>
        <taxon>Streptophyta</taxon>
        <taxon>Embryophyta</taxon>
        <taxon>Tracheophyta</taxon>
        <taxon>Spermatophyta</taxon>
        <taxon>Magnoliopsida</taxon>
        <taxon>eudicotyledons</taxon>
        <taxon>Gunneridae</taxon>
        <taxon>Pentapetalae</taxon>
        <taxon>rosids</taxon>
        <taxon>malvids</taxon>
        <taxon>Malvales</taxon>
        <taxon>Malvaceae</taxon>
        <taxon>Byttnerioideae</taxon>
        <taxon>Theobroma</taxon>
    </lineage>
</organism>
<keyword evidence="2" id="KW-1185">Reference proteome</keyword>
<evidence type="ECO:0000313" key="2">
    <source>
        <dbReference type="Proteomes" id="UP000026915"/>
    </source>
</evidence>
<name>A0A061E5P9_THECC</name>
<accession>A0A061E5P9</accession>
<dbReference type="Gramene" id="EOX99962">
    <property type="protein sequence ID" value="EOX99962"/>
    <property type="gene ID" value="TCM_009063"/>
</dbReference>
<sequence length="144" mass="16222">MFGQSLNHSIRPNSPIHGSIPPLWVEQALNLKPLQPHLKRRLLSHFKLFPWKRKARWLGPFKVTKILPCGMRKIKSEATRTLIDNRMSLELYVVDDESSTLLVLQRSKGATSSKKDKSLNAATPRLQSCGIGTREILVAATLIS</sequence>
<proteinExistence type="predicted"/>
<dbReference type="Proteomes" id="UP000026915">
    <property type="component" value="Chromosome 2"/>
</dbReference>
<dbReference type="InParanoid" id="A0A061E5P9"/>